<accession>A0A0C9TIU7</accession>
<proteinExistence type="predicted"/>
<organism evidence="1 2">
    <name type="scientific">Sphaerobolus stellatus (strain SS14)</name>
    <dbReference type="NCBI Taxonomy" id="990650"/>
    <lineage>
        <taxon>Eukaryota</taxon>
        <taxon>Fungi</taxon>
        <taxon>Dikarya</taxon>
        <taxon>Basidiomycota</taxon>
        <taxon>Agaricomycotina</taxon>
        <taxon>Agaricomycetes</taxon>
        <taxon>Phallomycetidae</taxon>
        <taxon>Geastrales</taxon>
        <taxon>Sphaerobolaceae</taxon>
        <taxon>Sphaerobolus</taxon>
    </lineage>
</organism>
<evidence type="ECO:0000313" key="1">
    <source>
        <dbReference type="EMBL" id="KIJ29508.1"/>
    </source>
</evidence>
<dbReference type="Proteomes" id="UP000054279">
    <property type="component" value="Unassembled WGS sequence"/>
</dbReference>
<dbReference type="AlphaFoldDB" id="A0A0C9TIU7"/>
<keyword evidence="2" id="KW-1185">Reference proteome</keyword>
<sequence>MVYFSCCVVLAISCVFKPEVAPIQTKERNAFAIGGTAQGTYAPWLPTISLFATFTTIPATISPFLSTVIHTTAASTFPTLLPSSTISFFRSSSLHHVGHIFANPTPYPVIETLYSLPLLIMWPLKPANDVTSLIHGVKRMVQSADNSQPSPYRPSLTIAITSLKA</sequence>
<reference evidence="1 2" key="1">
    <citation type="submission" date="2014-06" db="EMBL/GenBank/DDBJ databases">
        <title>Evolutionary Origins and Diversification of the Mycorrhizal Mutualists.</title>
        <authorList>
            <consortium name="DOE Joint Genome Institute"/>
            <consortium name="Mycorrhizal Genomics Consortium"/>
            <person name="Kohler A."/>
            <person name="Kuo A."/>
            <person name="Nagy L.G."/>
            <person name="Floudas D."/>
            <person name="Copeland A."/>
            <person name="Barry K.W."/>
            <person name="Cichocki N."/>
            <person name="Veneault-Fourrey C."/>
            <person name="LaButti K."/>
            <person name="Lindquist E.A."/>
            <person name="Lipzen A."/>
            <person name="Lundell T."/>
            <person name="Morin E."/>
            <person name="Murat C."/>
            <person name="Riley R."/>
            <person name="Ohm R."/>
            <person name="Sun H."/>
            <person name="Tunlid A."/>
            <person name="Henrissat B."/>
            <person name="Grigoriev I.V."/>
            <person name="Hibbett D.S."/>
            <person name="Martin F."/>
        </authorList>
    </citation>
    <scope>NUCLEOTIDE SEQUENCE [LARGE SCALE GENOMIC DNA]</scope>
    <source>
        <strain evidence="1 2">SS14</strain>
    </source>
</reference>
<dbReference type="EMBL" id="KN837281">
    <property type="protein sequence ID" value="KIJ29508.1"/>
    <property type="molecule type" value="Genomic_DNA"/>
</dbReference>
<protein>
    <submittedName>
        <fullName evidence="1">Uncharacterized protein</fullName>
    </submittedName>
</protein>
<gene>
    <name evidence="1" type="ORF">M422DRAFT_269042</name>
</gene>
<dbReference type="HOGENOM" id="CLU_1611833_0_0_1"/>
<name>A0A0C9TIU7_SPHS4</name>
<evidence type="ECO:0000313" key="2">
    <source>
        <dbReference type="Proteomes" id="UP000054279"/>
    </source>
</evidence>